<reference evidence="1 2" key="1">
    <citation type="submission" date="2019-03" db="EMBL/GenBank/DDBJ databases">
        <title>Genomic Encyclopedia of Type Strains, Phase III (KMG-III): the genomes of soil and plant-associated and newly described type strains.</title>
        <authorList>
            <person name="Whitman W."/>
        </authorList>
    </citation>
    <scope>NUCLEOTIDE SEQUENCE [LARGE SCALE GENOMIC DNA]</scope>
    <source>
        <strain evidence="1 2">VKM Ac-2570</strain>
    </source>
</reference>
<organism evidence="1 2">
    <name type="scientific">Kribbella kalugense</name>
    <dbReference type="NCBI Taxonomy" id="2512221"/>
    <lineage>
        <taxon>Bacteria</taxon>
        <taxon>Bacillati</taxon>
        <taxon>Actinomycetota</taxon>
        <taxon>Actinomycetes</taxon>
        <taxon>Propionibacteriales</taxon>
        <taxon>Kribbellaceae</taxon>
        <taxon>Kribbella</taxon>
    </lineage>
</organism>
<dbReference type="Proteomes" id="UP000295447">
    <property type="component" value="Unassembled WGS sequence"/>
</dbReference>
<evidence type="ECO:0008006" key="3">
    <source>
        <dbReference type="Google" id="ProtNLM"/>
    </source>
</evidence>
<dbReference type="EMBL" id="SODF01000001">
    <property type="protein sequence ID" value="TDW22887.1"/>
    <property type="molecule type" value="Genomic_DNA"/>
</dbReference>
<dbReference type="AlphaFoldDB" id="A0A4R7ZXJ6"/>
<name>A0A4R7ZXJ6_9ACTN</name>
<comment type="caution">
    <text evidence="1">The sequence shown here is derived from an EMBL/GenBank/DDBJ whole genome shotgun (WGS) entry which is preliminary data.</text>
</comment>
<protein>
    <recommendedName>
        <fullName evidence="3">Transcriptional regulator, AbiEi antitoxin, Type IV TA system</fullName>
    </recommendedName>
</protein>
<proteinExistence type="predicted"/>
<gene>
    <name evidence="1" type="ORF">EV650_1733</name>
</gene>
<accession>A0A4R7ZXJ6</accession>
<evidence type="ECO:0000313" key="1">
    <source>
        <dbReference type="EMBL" id="TDW22887.1"/>
    </source>
</evidence>
<evidence type="ECO:0000313" key="2">
    <source>
        <dbReference type="Proteomes" id="UP000295447"/>
    </source>
</evidence>
<keyword evidence="2" id="KW-1185">Reference proteome</keyword>
<sequence length="345" mass="38906">MRDDGAMDRLPGGVRDRLTVLVRRPQPRQVLIEAGLRDSDLRRLVRRQVLQHHHGHYVDGRLKEALARFACAQALHPGSAVSHFSAAQLSGLRTWTDSRRPSHPPLDAAWLTRPPEAKRNQRRNDIVVRRATLAPADLSRFLWLPVTSTARTVVDIARALPLREAIVTIDDALRSGVCAADLEAVVEQQFQWPGIRRARTTIGFGDPRAESALESIARAVFAAAGLPAPILQAQFWDGTGWMLERVDFWWPWFRTVGEADGLAKYDADTPEERRRQLRRGHRRDQRLSDRAVELVHFGWEDALDPHSDVIARLRAAFARGSARPGDCPPWRAPDPRDLTAWLHAA</sequence>